<protein>
    <recommendedName>
        <fullName evidence="5">Gag protein</fullName>
    </recommendedName>
</protein>
<dbReference type="GeneID" id="119740386"/>
<feature type="coiled-coil region" evidence="1">
    <location>
        <begin position="206"/>
        <end position="246"/>
    </location>
</feature>
<name>A0A914B6Z6_PATMI</name>
<evidence type="ECO:0000256" key="2">
    <source>
        <dbReference type="SAM" id="MobiDB-lite"/>
    </source>
</evidence>
<dbReference type="InterPro" id="IPR005312">
    <property type="entry name" value="DUF1759"/>
</dbReference>
<evidence type="ECO:0000313" key="3">
    <source>
        <dbReference type="EnsemblMetazoa" id="XP_038071590.1"/>
    </source>
</evidence>
<organism evidence="3 4">
    <name type="scientific">Patiria miniata</name>
    <name type="common">Bat star</name>
    <name type="synonym">Asterina miniata</name>
    <dbReference type="NCBI Taxonomy" id="46514"/>
    <lineage>
        <taxon>Eukaryota</taxon>
        <taxon>Metazoa</taxon>
        <taxon>Echinodermata</taxon>
        <taxon>Eleutherozoa</taxon>
        <taxon>Asterozoa</taxon>
        <taxon>Asteroidea</taxon>
        <taxon>Valvatacea</taxon>
        <taxon>Valvatida</taxon>
        <taxon>Asterinidae</taxon>
        <taxon>Patiria</taxon>
    </lineage>
</organism>
<dbReference type="PANTHER" id="PTHR47331">
    <property type="entry name" value="PHD-TYPE DOMAIN-CONTAINING PROTEIN"/>
    <property type="match status" value="1"/>
</dbReference>
<dbReference type="PANTHER" id="PTHR47331:SF5">
    <property type="entry name" value="RIBONUCLEASE H"/>
    <property type="match status" value="1"/>
</dbReference>
<dbReference type="OrthoDB" id="5984724at2759"/>
<keyword evidence="1" id="KW-0175">Coiled coil</keyword>
<dbReference type="Proteomes" id="UP000887568">
    <property type="component" value="Unplaced"/>
</dbReference>
<dbReference type="RefSeq" id="XP_038071590.1">
    <property type="nucleotide sequence ID" value="XM_038215662.1"/>
</dbReference>
<feature type="compositionally biased region" description="Low complexity" evidence="2">
    <location>
        <begin position="569"/>
        <end position="580"/>
    </location>
</feature>
<evidence type="ECO:0008006" key="5">
    <source>
        <dbReference type="Google" id="ProtNLM"/>
    </source>
</evidence>
<accession>A0A914B6Z6</accession>
<feature type="region of interest" description="Disordered" evidence="2">
    <location>
        <begin position="540"/>
        <end position="587"/>
    </location>
</feature>
<reference evidence="3" key="1">
    <citation type="submission" date="2022-11" db="UniProtKB">
        <authorList>
            <consortium name="EnsemblMetazoa"/>
        </authorList>
    </citation>
    <scope>IDENTIFICATION</scope>
</reference>
<sequence length="844" mass="94645">MADALETDLVSPELETRHQDPLMEDLHVHDRPQRERHPTAKALYNNIITTEKTLHQNWRKTSQNLKSLSDAPEEQAVILHNLSSARSALQSYTELWSKLDQLYREDQTGEFIEDALRMKMTFFENANYANCIISQGANRLYQIALETQSSCSRLPSTSGRFQKSTSSSVQSAKVHALAAAAAAAQNAAFEEVIAKRTADMKVLHMTSEAEKKIDQARREVEQQTKLASAEADLQILRARQAAAIEKAKSDAFLQADQEDTTGESITSPHQSSNDHALRFLNQTDKVVDATLTSQLQASTPSFQPSVEQTVTLSSTPGDVSPTTPKPPLPVTPIDGEQPLLNLTREISDTLAHQRQPTHEPDVYDGDPIMFQPWRCAFETMVNHAHTPATQKLTFLAKYTKGEVRKLVDRFRHRYVSSPETAYQEAWKELKERFGNKTNITTAIIRKLIDFPRFKAEENRKLQELADLCVDAAAQMNDLPDLNILNYAHNLHPILEKLPTYIHNAWRKRASEHKTAKGNYPPFTMLAEFLKQKARLHNDPELYPSSKILHPTPEKPRTDRSRGSSLRVLATSTPTKSTSAPLVMSTPTKSATASTVQAKEKCQFHDIQGHRLSECIAFGRKPIQERRQFCMDRGLCFKCGSNHRMKECETKVQCRKCKSTEHASFMHINQKQNEGEVQSEKQPANSHKDVVANTKCTRFLTCSSARSCSKIVLCKIYHKDHPTNSILGYAVLDDQSNACLGGPEVFEALNLAGPAFPYELSTCGGDKITSEGRRACGLIVESQDGKLNSYLPLSRMPTFLVTGVRFQTLTSVKTFPTSGQLLQRYQRCEKTSTSSFSLEEIALSL</sequence>
<feature type="compositionally biased region" description="Basic and acidic residues" evidence="2">
    <location>
        <begin position="551"/>
        <end position="561"/>
    </location>
</feature>
<feature type="region of interest" description="Disordered" evidence="2">
    <location>
        <begin position="298"/>
        <end position="333"/>
    </location>
</feature>
<evidence type="ECO:0000313" key="4">
    <source>
        <dbReference type="Proteomes" id="UP000887568"/>
    </source>
</evidence>
<keyword evidence="4" id="KW-1185">Reference proteome</keyword>
<dbReference type="EnsemblMetazoa" id="XM_038215662.1">
    <property type="protein sequence ID" value="XP_038071590.1"/>
    <property type="gene ID" value="LOC119740386"/>
</dbReference>
<dbReference type="AlphaFoldDB" id="A0A914B6Z6"/>
<proteinExistence type="predicted"/>
<dbReference type="Pfam" id="PF03564">
    <property type="entry name" value="DUF1759"/>
    <property type="match status" value="1"/>
</dbReference>
<evidence type="ECO:0000256" key="1">
    <source>
        <dbReference type="SAM" id="Coils"/>
    </source>
</evidence>
<feature type="compositionally biased region" description="Polar residues" evidence="2">
    <location>
        <begin position="298"/>
        <end position="317"/>
    </location>
</feature>